<feature type="transmembrane region" description="Helical" evidence="1">
    <location>
        <begin position="12"/>
        <end position="32"/>
    </location>
</feature>
<dbReference type="EMBL" id="QRAP01000003">
    <property type="protein sequence ID" value="RDK92790.1"/>
    <property type="molecule type" value="Genomic_DNA"/>
</dbReference>
<evidence type="ECO:0000313" key="2">
    <source>
        <dbReference type="EMBL" id="RDK92790.1"/>
    </source>
</evidence>
<keyword evidence="1" id="KW-0472">Membrane</keyword>
<proteinExistence type="predicted"/>
<dbReference type="AlphaFoldDB" id="A0A370QU70"/>
<keyword evidence="1" id="KW-1133">Transmembrane helix</keyword>
<evidence type="ECO:0000256" key="1">
    <source>
        <dbReference type="SAM" id="Phobius"/>
    </source>
</evidence>
<accession>A0A370QU70</accession>
<dbReference type="RefSeq" id="WP_115457981.1">
    <property type="nucleotide sequence ID" value="NZ_QRAP01000003.1"/>
</dbReference>
<gene>
    <name evidence="2" type="ORF">C8D90_103182</name>
</gene>
<reference evidence="2 3" key="1">
    <citation type="submission" date="2018-07" db="EMBL/GenBank/DDBJ databases">
        <title>Genomic Encyclopedia of Type Strains, Phase IV (KMG-IV): sequencing the most valuable type-strain genomes for metagenomic binning, comparative biology and taxonomic classification.</title>
        <authorList>
            <person name="Goeker M."/>
        </authorList>
    </citation>
    <scope>NUCLEOTIDE SEQUENCE [LARGE SCALE GENOMIC DNA]</scope>
    <source>
        <strain evidence="2 3">DSM 103736</strain>
    </source>
</reference>
<keyword evidence="1" id="KW-0812">Transmembrane</keyword>
<name>A0A370QU70_9GAMM</name>
<sequence length="110" mass="13110">MENDVILSTKSWLPVFVYYGISILLFILLYYIKLVVDKKMKRPLFIVYTFIVPIIAALQFGIFYHGYNFLRDILFINYDIDPYDSIMYGALFFALLYCLAMPRNKYVKFV</sequence>
<feature type="transmembrane region" description="Helical" evidence="1">
    <location>
        <begin position="44"/>
        <end position="65"/>
    </location>
</feature>
<dbReference type="OrthoDB" id="6612054at2"/>
<dbReference type="Proteomes" id="UP000254848">
    <property type="component" value="Unassembled WGS sequence"/>
</dbReference>
<keyword evidence="3" id="KW-1185">Reference proteome</keyword>
<feature type="transmembrane region" description="Helical" evidence="1">
    <location>
        <begin position="85"/>
        <end position="102"/>
    </location>
</feature>
<evidence type="ECO:0000313" key="3">
    <source>
        <dbReference type="Proteomes" id="UP000254848"/>
    </source>
</evidence>
<protein>
    <submittedName>
        <fullName evidence="2">Uncharacterized protein</fullName>
    </submittedName>
</protein>
<organism evidence="2 3">
    <name type="scientific">Enterobacillus tribolii</name>
    <dbReference type="NCBI Taxonomy" id="1487935"/>
    <lineage>
        <taxon>Bacteria</taxon>
        <taxon>Pseudomonadati</taxon>
        <taxon>Pseudomonadota</taxon>
        <taxon>Gammaproteobacteria</taxon>
        <taxon>Enterobacterales</taxon>
        <taxon>Hafniaceae</taxon>
        <taxon>Enterobacillus</taxon>
    </lineage>
</organism>
<comment type="caution">
    <text evidence="2">The sequence shown here is derived from an EMBL/GenBank/DDBJ whole genome shotgun (WGS) entry which is preliminary data.</text>
</comment>